<reference evidence="1 2" key="1">
    <citation type="submission" date="2018-02" db="EMBL/GenBank/DDBJ databases">
        <title>Genomic Encyclopedia of Archaeal and Bacterial Type Strains, Phase II (KMG-II): from individual species to whole genera.</title>
        <authorList>
            <person name="Goeker M."/>
        </authorList>
    </citation>
    <scope>NUCLEOTIDE SEQUENCE [LARGE SCALE GENOMIC DNA]</scope>
    <source>
        <strain evidence="1 2">DSM 29526</strain>
    </source>
</reference>
<sequence length="257" mass="30173">MYLMYIDESGDTGHNNSPTDHFVVSAIVIHEEDWLNVLNDFIKFRRAVKEKFGLKMSEEIHAAPWLNNNPNLYPPISKWDRMVILRACLKWLNNRSDISVFAVRCYKPANRNKDVFDLTWEYFIQRFNNTLEHGNFPKGRKNDRGLVMPDNTHGKKLTKLMRRMRRYNIVPSKLSTHGLGARQLNVKLVIEDPAMRDSKDSYIHQLADVVAFFIRMNYEPNRYVRKKGAHNFARKFLSKVLNPHIVRNTSLKGVKEV</sequence>
<keyword evidence="2" id="KW-1185">Reference proteome</keyword>
<protein>
    <submittedName>
        <fullName evidence="1">Uncharacterized protein DUF3800</fullName>
    </submittedName>
</protein>
<proteinExistence type="predicted"/>
<dbReference type="AlphaFoldDB" id="A0A2S6I737"/>
<dbReference type="Proteomes" id="UP000237662">
    <property type="component" value="Unassembled WGS sequence"/>
</dbReference>
<gene>
    <name evidence="1" type="ORF">CLV84_0265</name>
</gene>
<dbReference type="EMBL" id="PTJC01000005">
    <property type="protein sequence ID" value="PPK87326.1"/>
    <property type="molecule type" value="Genomic_DNA"/>
</dbReference>
<organism evidence="1 2">
    <name type="scientific">Neolewinella xylanilytica</name>
    <dbReference type="NCBI Taxonomy" id="1514080"/>
    <lineage>
        <taxon>Bacteria</taxon>
        <taxon>Pseudomonadati</taxon>
        <taxon>Bacteroidota</taxon>
        <taxon>Saprospiria</taxon>
        <taxon>Saprospirales</taxon>
        <taxon>Lewinellaceae</taxon>
        <taxon>Neolewinella</taxon>
    </lineage>
</organism>
<accession>A0A2S6I737</accession>
<name>A0A2S6I737_9BACT</name>
<evidence type="ECO:0000313" key="1">
    <source>
        <dbReference type="EMBL" id="PPK87326.1"/>
    </source>
</evidence>
<dbReference type="Pfam" id="PF12686">
    <property type="entry name" value="DUF3800"/>
    <property type="match status" value="1"/>
</dbReference>
<evidence type="ECO:0000313" key="2">
    <source>
        <dbReference type="Proteomes" id="UP000237662"/>
    </source>
</evidence>
<comment type="caution">
    <text evidence="1">The sequence shown here is derived from an EMBL/GenBank/DDBJ whole genome shotgun (WGS) entry which is preliminary data.</text>
</comment>
<dbReference type="InterPro" id="IPR024524">
    <property type="entry name" value="DUF3800"/>
</dbReference>